<feature type="transmembrane region" description="Helical" evidence="7">
    <location>
        <begin position="218"/>
        <end position="244"/>
    </location>
</feature>
<dbReference type="InterPro" id="IPR052337">
    <property type="entry name" value="SAT4-like"/>
</dbReference>
<evidence type="ECO:0000256" key="4">
    <source>
        <dbReference type="ARBA" id="ARBA00023136"/>
    </source>
</evidence>
<dbReference type="InterPro" id="IPR049326">
    <property type="entry name" value="Rhodopsin_dom_fungi"/>
</dbReference>
<evidence type="ECO:0000313" key="9">
    <source>
        <dbReference type="EMBL" id="KAL0064953.1"/>
    </source>
</evidence>
<dbReference type="EMBL" id="JBBXMP010000054">
    <property type="protein sequence ID" value="KAL0064953.1"/>
    <property type="molecule type" value="Genomic_DNA"/>
</dbReference>
<keyword evidence="3 7" id="KW-1133">Transmembrane helix</keyword>
<feature type="transmembrane region" description="Helical" evidence="7">
    <location>
        <begin position="114"/>
        <end position="133"/>
    </location>
</feature>
<evidence type="ECO:0000259" key="8">
    <source>
        <dbReference type="Pfam" id="PF20684"/>
    </source>
</evidence>
<evidence type="ECO:0000313" key="10">
    <source>
        <dbReference type="Proteomes" id="UP001437256"/>
    </source>
</evidence>
<evidence type="ECO:0000256" key="5">
    <source>
        <dbReference type="ARBA" id="ARBA00038359"/>
    </source>
</evidence>
<feature type="compositionally biased region" description="Basic and acidic residues" evidence="6">
    <location>
        <begin position="311"/>
        <end position="322"/>
    </location>
</feature>
<evidence type="ECO:0000256" key="2">
    <source>
        <dbReference type="ARBA" id="ARBA00022692"/>
    </source>
</evidence>
<dbReference type="PANTHER" id="PTHR33048:SF92">
    <property type="entry name" value="INTEGRAL MEMBRANE PROTEIN"/>
    <property type="match status" value="1"/>
</dbReference>
<feature type="transmembrane region" description="Helical" evidence="7">
    <location>
        <begin position="12"/>
        <end position="31"/>
    </location>
</feature>
<dbReference type="Proteomes" id="UP001437256">
    <property type="component" value="Unassembled WGS sequence"/>
</dbReference>
<keyword evidence="2 7" id="KW-0812">Transmembrane</keyword>
<protein>
    <recommendedName>
        <fullName evidence="8">Rhodopsin domain-containing protein</fullName>
    </recommendedName>
</protein>
<dbReference type="Pfam" id="PF20684">
    <property type="entry name" value="Fung_rhodopsin"/>
    <property type="match status" value="1"/>
</dbReference>
<feature type="domain" description="Rhodopsin" evidence="8">
    <location>
        <begin position="28"/>
        <end position="239"/>
    </location>
</feature>
<evidence type="ECO:0000256" key="7">
    <source>
        <dbReference type="SAM" id="Phobius"/>
    </source>
</evidence>
<feature type="transmembrane region" description="Helical" evidence="7">
    <location>
        <begin position="190"/>
        <end position="212"/>
    </location>
</feature>
<comment type="similarity">
    <text evidence="5">Belongs to the SAT4 family.</text>
</comment>
<feature type="transmembrane region" description="Helical" evidence="7">
    <location>
        <begin position="43"/>
        <end position="63"/>
    </location>
</feature>
<comment type="subcellular location">
    <subcellularLocation>
        <location evidence="1">Membrane</location>
        <topology evidence="1">Multi-pass membrane protein</topology>
    </subcellularLocation>
</comment>
<keyword evidence="4 7" id="KW-0472">Membrane</keyword>
<feature type="transmembrane region" description="Helical" evidence="7">
    <location>
        <begin position="153"/>
        <end position="178"/>
    </location>
</feature>
<feature type="region of interest" description="Disordered" evidence="6">
    <location>
        <begin position="299"/>
        <end position="322"/>
    </location>
</feature>
<comment type="caution">
    <text evidence="9">The sequence shown here is derived from an EMBL/GenBank/DDBJ whole genome shotgun (WGS) entry which is preliminary data.</text>
</comment>
<gene>
    <name evidence="9" type="ORF">AAF712_008075</name>
</gene>
<evidence type="ECO:0000256" key="1">
    <source>
        <dbReference type="ARBA" id="ARBA00004141"/>
    </source>
</evidence>
<evidence type="ECO:0000256" key="6">
    <source>
        <dbReference type="SAM" id="MobiDB-lite"/>
    </source>
</evidence>
<proteinExistence type="inferred from homology"/>
<reference evidence="9 10" key="1">
    <citation type="submission" date="2024-05" db="EMBL/GenBank/DDBJ databases">
        <title>A draft genome resource for the thread blight pathogen Marasmius tenuissimus strain MS-2.</title>
        <authorList>
            <person name="Yulfo-Soto G.E."/>
            <person name="Baruah I.K."/>
            <person name="Amoako-Attah I."/>
            <person name="Bukari Y."/>
            <person name="Meinhardt L.W."/>
            <person name="Bailey B.A."/>
            <person name="Cohen S.P."/>
        </authorList>
    </citation>
    <scope>NUCLEOTIDE SEQUENCE [LARGE SCALE GENOMIC DNA]</scope>
    <source>
        <strain evidence="9 10">MS-2</strain>
    </source>
</reference>
<evidence type="ECO:0000256" key="3">
    <source>
        <dbReference type="ARBA" id="ARBA00022989"/>
    </source>
</evidence>
<organism evidence="9 10">
    <name type="scientific">Marasmius tenuissimus</name>
    <dbReference type="NCBI Taxonomy" id="585030"/>
    <lineage>
        <taxon>Eukaryota</taxon>
        <taxon>Fungi</taxon>
        <taxon>Dikarya</taxon>
        <taxon>Basidiomycota</taxon>
        <taxon>Agaricomycotina</taxon>
        <taxon>Agaricomycetes</taxon>
        <taxon>Agaricomycetidae</taxon>
        <taxon>Agaricales</taxon>
        <taxon>Marasmiineae</taxon>
        <taxon>Marasmiaceae</taxon>
        <taxon>Marasmius</taxon>
    </lineage>
</organism>
<sequence>MAKDPTPPSIRIAACIGSSIAIVVTLFRFSIRIRQRKVWWDDFWAALAMMAIIVFMTGILIFTDKPGRHVRSVRIAGYYMVDNGFYGVIWCARASIFLTLVRMSFGRFRTFLKYCVGAVFVTWCVLVAQVFWTCETQPSWKDALVAQCMLGRQVAIAQLITDCMFDSLLIGSPVYLLWGMKQRKGLKIRLIAVFSSTVFTTAFSLAHAWAIIKDRGLLEFMLATIEVVVSLIVVSLTVLVSWIFSINDDSDGSDPNSLQMNTFVKERRRISRPLPLQATQRVKDIENQIHIHVKTDEVRDTPSEFASHSTSRTDSDEDGNLREKDVFTKRHLRDHWA</sequence>
<name>A0ABR2ZVY9_9AGAR</name>
<accession>A0ABR2ZVY9</accession>
<keyword evidence="10" id="KW-1185">Reference proteome</keyword>
<feature type="transmembrane region" description="Helical" evidence="7">
    <location>
        <begin position="83"/>
        <end position="102"/>
    </location>
</feature>
<dbReference type="PANTHER" id="PTHR33048">
    <property type="entry name" value="PTH11-LIKE INTEGRAL MEMBRANE PROTEIN (AFU_ORTHOLOGUE AFUA_5G11245)"/>
    <property type="match status" value="1"/>
</dbReference>